<reference evidence="2" key="2">
    <citation type="submission" date="2020-07" db="EMBL/GenBank/DDBJ databases">
        <title>Draft genome sequence of Lactobacillus helveticus strain JCM 1062.</title>
        <authorList>
            <person name="Endo A."/>
            <person name="Maeno S."/>
            <person name="Kido Y."/>
        </authorList>
    </citation>
    <scope>NUCLEOTIDE SEQUENCE</scope>
    <source>
        <strain evidence="2">JCM 1062</strain>
    </source>
</reference>
<dbReference type="Proteomes" id="UP000630086">
    <property type="component" value="Unassembled WGS sequence"/>
</dbReference>
<dbReference type="SUPFAM" id="SSF109797">
    <property type="entry name" value="Bacteriocin immunity protein-like"/>
    <property type="match status" value="1"/>
</dbReference>
<proteinExistence type="predicted"/>
<evidence type="ECO:0000313" key="2">
    <source>
        <dbReference type="EMBL" id="GFP13896.1"/>
    </source>
</evidence>
<evidence type="ECO:0000256" key="1">
    <source>
        <dbReference type="ARBA" id="ARBA00023025"/>
    </source>
</evidence>
<dbReference type="InterPro" id="IPR023130">
    <property type="entry name" value="Ta0600-like_sf"/>
</dbReference>
<dbReference type="Pfam" id="PF08951">
    <property type="entry name" value="EntA_Immun"/>
    <property type="match status" value="1"/>
</dbReference>
<protein>
    <submittedName>
        <fullName evidence="2">Bacteriocin immunity protein</fullName>
    </submittedName>
    <submittedName>
        <fullName evidence="3">Enterocin A Immunity</fullName>
    </submittedName>
</protein>
<keyword evidence="1" id="KW-0079">Bacteriocin immunity</keyword>
<dbReference type="InterPro" id="IPR015046">
    <property type="entry name" value="LciA_Immunity-like"/>
</dbReference>
<dbReference type="GO" id="GO:0030153">
    <property type="term" value="P:bacteriocin immunity"/>
    <property type="evidence" value="ECO:0007669"/>
    <property type="project" value="UniProtKB-KW"/>
</dbReference>
<evidence type="ECO:0000313" key="3">
    <source>
        <dbReference type="EMBL" id="SPB24875.1"/>
    </source>
</evidence>
<dbReference type="Gene3D" id="1.20.1440.50">
    <property type="entry name" value="Ta0600-like"/>
    <property type="match status" value="1"/>
</dbReference>
<organism evidence="3">
    <name type="scientific">Lactobacillus helveticus</name>
    <name type="common">Lactobacillus suntoryeus</name>
    <dbReference type="NCBI Taxonomy" id="1587"/>
    <lineage>
        <taxon>Bacteria</taxon>
        <taxon>Bacillati</taxon>
        <taxon>Bacillota</taxon>
        <taxon>Bacilli</taxon>
        <taxon>Lactobacillales</taxon>
        <taxon>Lactobacillaceae</taxon>
        <taxon>Lactobacillus</taxon>
    </lineage>
</organism>
<dbReference type="EMBL" id="OGTV01000063">
    <property type="protein sequence ID" value="SPB24875.1"/>
    <property type="molecule type" value="Genomic_DNA"/>
</dbReference>
<dbReference type="EMBL" id="BLYV01000388">
    <property type="protein sequence ID" value="GFP13896.1"/>
    <property type="molecule type" value="Genomic_DNA"/>
</dbReference>
<sequence>MFSLFTHNKHAASDNKKVYQELKKFYNSFSSDIYNEMNIGRYRPIRDAIGLVMNKFDNNDHPMEYTSKLVMYIEATVALNHFHLTPEQEDLMRKLTELTKYVNLYYVYLSPIDSEKQFANI</sequence>
<gene>
    <name evidence="3" type="ORF">BDKNPLJD_01262</name>
    <name evidence="2" type="ORF">LHEJCM1062_17680</name>
</gene>
<reference evidence="3" key="1">
    <citation type="submission" date="2018-01" db="EMBL/GenBank/DDBJ databases">
        <authorList>
            <person name="Gaut B.S."/>
            <person name="Morton B.R."/>
            <person name="Clegg M.T."/>
            <person name="Duvall M.R."/>
        </authorList>
    </citation>
    <scope>NUCLEOTIDE SEQUENCE</scope>
    <source>
        <strain evidence="3">Lactobacillus helveticus</strain>
    </source>
</reference>
<dbReference type="AlphaFoldDB" id="A0A2X0RB72"/>
<dbReference type="RefSeq" id="WP_003633238.1">
    <property type="nucleotide sequence ID" value="NZ_BLYU01000220.1"/>
</dbReference>
<name>A0A2X0RB72_LACHE</name>
<accession>A0A2X0RB72</accession>